<evidence type="ECO:0000259" key="19">
    <source>
        <dbReference type="PROSITE" id="PS51483"/>
    </source>
</evidence>
<dbReference type="PROSITE" id="PS51447">
    <property type="entry name" value="FDX_ACB"/>
    <property type="match status" value="1"/>
</dbReference>
<keyword evidence="10 15" id="KW-0460">Magnesium</keyword>
<dbReference type="InterPro" id="IPR009061">
    <property type="entry name" value="DNA-bd_dom_put_sf"/>
</dbReference>
<dbReference type="InterPro" id="IPR045060">
    <property type="entry name" value="Phe-tRNA-ligase_IIc_bsu"/>
</dbReference>
<comment type="cofactor">
    <cofactor evidence="15">
        <name>Mg(2+)</name>
        <dbReference type="ChEBI" id="CHEBI:18420"/>
    </cofactor>
    <text evidence="15">Binds 2 magnesium ions per tetramer.</text>
</comment>
<dbReference type="FunFam" id="2.40.50.140:FF:000045">
    <property type="entry name" value="Phenylalanine--tRNA ligase beta subunit"/>
    <property type="match status" value="1"/>
</dbReference>
<sequence length="892" mass="96180">MRVSYNWLKDYVKVGLSPQELAERLTARGVVVENVVRANPGVEGVVVGRVVAMERHPNADTLWVCQVDVGGGRVLQILTGAQNVIVGALVPAAVPGAKLPGGVTMGVKKLRGLDSHGMLCSEAELQVGDDADGILILPPEPGLEPGMDVAEVLGLNDWIFELDLTANYAAHCQSMLGVAQEVAALVGGEVNRPSTYTPDAPGTDVRNLIAVQIDAPDLCSRYVARVVRGVKIGPSPLWLQARLRAAGMRPINNIVDIANFVMLETGQPLHTFDYAQIRGQRIIVRRARTGERFTTLDGQERVMDESVLVIADAERPVALAGVMGGEDSEVTDQTADILIESAHFDNINNRRTSLRYNLPSEASKRFTKGVDPSGCVAAADRAAQLMAELAGGTVVAGHVDVCPRPAVPPVILLRTERANALTGLKLTPERMAEHLRSLGMAVLTPADLAADLALGAPESDEEPGEDLGGRPVWTALHQVSPMPSDPVVYRTWAEAAWAEVEDAGSRLEALLGGGESDGKAAASGEGVSPGGASDGILVVVVPTRRSDVAVEVDLIEEIARCEGYDAIPLELPVLSSHRGGRSRQGEVKLAARRALAAAGLTEVLTHSLTHPRVYDMLALPEDDPNRRCLALANPMYEDRSTLRTMLLPCLLDVVRYNANRQVRDLAIFEISHVYRPVEGEQLPDEPLMIGLAMTGNLAPLGWNSPERPADFFALKGVVEHLLAELGVPDARFERSAHPSLHPGRQAALVVGGKPVGLLGELHPQVQERWELPGRVYVAELAFAPLMEAMLPQAVYRPVPRFPAVTRDVAVVVDLDLTAHRLETAIREAGGDLLEEVRLFDVYQGERVAEGRRSLAYRLVYRAADRTLTDEELEPVHNRVREALKALGAELRS</sequence>
<dbReference type="GO" id="GO:0000049">
    <property type="term" value="F:tRNA binding"/>
    <property type="evidence" value="ECO:0007669"/>
    <property type="project" value="UniProtKB-UniRule"/>
</dbReference>
<feature type="domain" description="FDX-ACB" evidence="18">
    <location>
        <begin position="799"/>
        <end position="891"/>
    </location>
</feature>
<evidence type="ECO:0000256" key="10">
    <source>
        <dbReference type="ARBA" id="ARBA00022842"/>
    </source>
</evidence>
<accession>A0A953I010</accession>
<dbReference type="GO" id="GO:0009328">
    <property type="term" value="C:phenylalanine-tRNA ligase complex"/>
    <property type="evidence" value="ECO:0007669"/>
    <property type="project" value="TreeGrafter"/>
</dbReference>
<dbReference type="PANTHER" id="PTHR10947">
    <property type="entry name" value="PHENYLALANYL-TRNA SYNTHETASE BETA CHAIN AND LEUCINE-RICH REPEAT-CONTAINING PROTEIN 47"/>
    <property type="match status" value="1"/>
</dbReference>
<dbReference type="SUPFAM" id="SSF56037">
    <property type="entry name" value="PheT/TilS domain"/>
    <property type="match status" value="1"/>
</dbReference>
<dbReference type="InterPro" id="IPR005121">
    <property type="entry name" value="Fdx_antiC-bd"/>
</dbReference>
<keyword evidence="4 15" id="KW-0963">Cytoplasm</keyword>
<evidence type="ECO:0000259" key="18">
    <source>
        <dbReference type="PROSITE" id="PS51447"/>
    </source>
</evidence>
<keyword evidence="9 15" id="KW-0067">ATP-binding</keyword>
<evidence type="ECO:0000313" key="20">
    <source>
        <dbReference type="EMBL" id="MBY6275055.1"/>
    </source>
</evidence>
<feature type="domain" description="TRNA-binding" evidence="17">
    <location>
        <begin position="39"/>
        <end position="150"/>
    </location>
</feature>
<proteinExistence type="inferred from homology"/>
<evidence type="ECO:0000313" key="21">
    <source>
        <dbReference type="Proteomes" id="UP000732377"/>
    </source>
</evidence>
<keyword evidence="7 15" id="KW-0479">Metal-binding</keyword>
<dbReference type="InterPro" id="IPR012340">
    <property type="entry name" value="NA-bd_OB-fold"/>
</dbReference>
<dbReference type="FunFam" id="3.50.40.10:FF:000001">
    <property type="entry name" value="Phenylalanine--tRNA ligase beta subunit"/>
    <property type="match status" value="1"/>
</dbReference>
<dbReference type="PROSITE" id="PS50886">
    <property type="entry name" value="TRBD"/>
    <property type="match status" value="1"/>
</dbReference>
<dbReference type="Gene3D" id="3.50.40.10">
    <property type="entry name" value="Phenylalanyl-trna Synthetase, Chain B, domain 3"/>
    <property type="match status" value="1"/>
</dbReference>
<evidence type="ECO:0000256" key="5">
    <source>
        <dbReference type="ARBA" id="ARBA00022555"/>
    </source>
</evidence>
<evidence type="ECO:0000256" key="7">
    <source>
        <dbReference type="ARBA" id="ARBA00022723"/>
    </source>
</evidence>
<dbReference type="InterPro" id="IPR005147">
    <property type="entry name" value="tRNA_synthase_B5-dom"/>
</dbReference>
<dbReference type="InterPro" id="IPR005146">
    <property type="entry name" value="B3/B4_tRNA-bd"/>
</dbReference>
<dbReference type="EC" id="6.1.1.20" evidence="15"/>
<keyword evidence="11 16" id="KW-0694">RNA-binding</keyword>
<dbReference type="Gene3D" id="3.30.56.10">
    <property type="match status" value="2"/>
</dbReference>
<dbReference type="NCBIfam" id="TIGR00472">
    <property type="entry name" value="pheT_bact"/>
    <property type="match status" value="1"/>
</dbReference>
<evidence type="ECO:0000256" key="6">
    <source>
        <dbReference type="ARBA" id="ARBA00022598"/>
    </source>
</evidence>
<dbReference type="RefSeq" id="WP_273377739.1">
    <property type="nucleotide sequence ID" value="NZ_PIUK01000011.1"/>
</dbReference>
<dbReference type="Pfam" id="PF03484">
    <property type="entry name" value="B5"/>
    <property type="match status" value="1"/>
</dbReference>
<evidence type="ECO:0000256" key="9">
    <source>
        <dbReference type="ARBA" id="ARBA00022840"/>
    </source>
</evidence>
<keyword evidence="6 15" id="KW-0436">Ligase</keyword>
<dbReference type="FunFam" id="3.30.70.380:FF:000001">
    <property type="entry name" value="Phenylalanine--tRNA ligase beta subunit"/>
    <property type="match status" value="1"/>
</dbReference>
<dbReference type="GO" id="GO:0005524">
    <property type="term" value="F:ATP binding"/>
    <property type="evidence" value="ECO:0007669"/>
    <property type="project" value="UniProtKB-UniRule"/>
</dbReference>
<dbReference type="Gene3D" id="3.30.930.10">
    <property type="entry name" value="Bira Bifunctional Protein, Domain 2"/>
    <property type="match status" value="1"/>
</dbReference>
<keyword evidence="13 15" id="KW-0030">Aminoacyl-tRNA synthetase</keyword>
<dbReference type="AlphaFoldDB" id="A0A953I010"/>
<keyword evidence="12 15" id="KW-0648">Protein biosynthesis</keyword>
<evidence type="ECO:0000256" key="12">
    <source>
        <dbReference type="ARBA" id="ARBA00022917"/>
    </source>
</evidence>
<feature type="binding site" evidence="15">
    <location>
        <position position="556"/>
    </location>
    <ligand>
        <name>Mg(2+)</name>
        <dbReference type="ChEBI" id="CHEBI:18420"/>
        <note>shared with alpha subunit</note>
    </ligand>
</feature>
<dbReference type="InterPro" id="IPR002547">
    <property type="entry name" value="tRNA-bd_dom"/>
</dbReference>
<feature type="binding site" evidence="15">
    <location>
        <position position="557"/>
    </location>
    <ligand>
        <name>Mg(2+)</name>
        <dbReference type="ChEBI" id="CHEBI:18420"/>
        <note>shared with alpha subunit</note>
    </ligand>
</feature>
<evidence type="ECO:0000256" key="1">
    <source>
        <dbReference type="ARBA" id="ARBA00004496"/>
    </source>
</evidence>
<dbReference type="PROSITE" id="PS51483">
    <property type="entry name" value="B5"/>
    <property type="match status" value="1"/>
</dbReference>
<comment type="catalytic activity">
    <reaction evidence="14 15">
        <text>tRNA(Phe) + L-phenylalanine + ATP = L-phenylalanyl-tRNA(Phe) + AMP + diphosphate + H(+)</text>
        <dbReference type="Rhea" id="RHEA:19413"/>
        <dbReference type="Rhea" id="RHEA-COMP:9668"/>
        <dbReference type="Rhea" id="RHEA-COMP:9699"/>
        <dbReference type="ChEBI" id="CHEBI:15378"/>
        <dbReference type="ChEBI" id="CHEBI:30616"/>
        <dbReference type="ChEBI" id="CHEBI:33019"/>
        <dbReference type="ChEBI" id="CHEBI:58095"/>
        <dbReference type="ChEBI" id="CHEBI:78442"/>
        <dbReference type="ChEBI" id="CHEBI:78531"/>
        <dbReference type="ChEBI" id="CHEBI:456215"/>
        <dbReference type="EC" id="6.1.1.20"/>
    </reaction>
</comment>
<protein>
    <recommendedName>
        <fullName evidence="15">Phenylalanine--tRNA ligase beta subunit</fullName>
        <ecNumber evidence="15">6.1.1.20</ecNumber>
    </recommendedName>
    <alternativeName>
        <fullName evidence="15">Phenylalanyl-tRNA synthetase beta subunit</fullName>
        <shortName evidence="15">PheRS</shortName>
    </alternativeName>
</protein>
<dbReference type="InterPro" id="IPR045864">
    <property type="entry name" value="aa-tRNA-synth_II/BPL/LPL"/>
</dbReference>
<keyword evidence="8 15" id="KW-0547">Nucleotide-binding</keyword>
<comment type="similarity">
    <text evidence="2 15">Belongs to the phenylalanyl-tRNA synthetase beta subunit family. Type 1 subfamily.</text>
</comment>
<dbReference type="GO" id="GO:0016740">
    <property type="term" value="F:transferase activity"/>
    <property type="evidence" value="ECO:0007669"/>
    <property type="project" value="UniProtKB-ARBA"/>
</dbReference>
<dbReference type="SMART" id="SM00874">
    <property type="entry name" value="B5"/>
    <property type="match status" value="1"/>
</dbReference>
<evidence type="ECO:0000256" key="4">
    <source>
        <dbReference type="ARBA" id="ARBA00022490"/>
    </source>
</evidence>
<dbReference type="SUPFAM" id="SSF54991">
    <property type="entry name" value="Anticodon-binding domain of PheRS"/>
    <property type="match status" value="1"/>
</dbReference>
<dbReference type="CDD" id="cd00769">
    <property type="entry name" value="PheRS_beta_core"/>
    <property type="match status" value="1"/>
</dbReference>
<evidence type="ECO:0000256" key="16">
    <source>
        <dbReference type="PROSITE-ProRule" id="PRU00209"/>
    </source>
</evidence>
<gene>
    <name evidence="15" type="primary">pheT</name>
    <name evidence="20" type="ORF">CWE10_02405</name>
</gene>
<dbReference type="HAMAP" id="MF_00283">
    <property type="entry name" value="Phe_tRNA_synth_beta1"/>
    <property type="match status" value="1"/>
</dbReference>
<dbReference type="Gene3D" id="2.40.50.140">
    <property type="entry name" value="Nucleic acid-binding proteins"/>
    <property type="match status" value="1"/>
</dbReference>
<reference evidence="20" key="1">
    <citation type="submission" date="2017-11" db="EMBL/GenBank/DDBJ databases">
        <title>Three new genomes from thermophilic consortium.</title>
        <authorList>
            <person name="Quaggio R."/>
            <person name="Amgarten D."/>
            <person name="Setubal J.C."/>
        </authorList>
    </citation>
    <scope>NUCLEOTIDE SEQUENCE</scope>
    <source>
        <strain evidence="20">ZCTH01-B2</strain>
    </source>
</reference>
<dbReference type="GO" id="GO:0140096">
    <property type="term" value="F:catalytic activity, acting on a protein"/>
    <property type="evidence" value="ECO:0007669"/>
    <property type="project" value="UniProtKB-ARBA"/>
</dbReference>
<evidence type="ECO:0000256" key="14">
    <source>
        <dbReference type="ARBA" id="ARBA00049255"/>
    </source>
</evidence>
<dbReference type="PANTHER" id="PTHR10947:SF0">
    <property type="entry name" value="PHENYLALANINE--TRNA LIGASE BETA SUBUNIT"/>
    <property type="match status" value="1"/>
</dbReference>
<dbReference type="SUPFAM" id="SSF50249">
    <property type="entry name" value="Nucleic acid-binding proteins"/>
    <property type="match status" value="1"/>
</dbReference>
<evidence type="ECO:0000259" key="17">
    <source>
        <dbReference type="PROSITE" id="PS50886"/>
    </source>
</evidence>
<dbReference type="InterPro" id="IPR041616">
    <property type="entry name" value="PheRS_beta_core"/>
</dbReference>
<dbReference type="Pfam" id="PF01588">
    <property type="entry name" value="tRNA_bind"/>
    <property type="match status" value="1"/>
</dbReference>
<dbReference type="GO" id="GO:0006432">
    <property type="term" value="P:phenylalanyl-tRNA aminoacylation"/>
    <property type="evidence" value="ECO:0007669"/>
    <property type="project" value="UniProtKB-UniRule"/>
</dbReference>
<dbReference type="EMBL" id="PIUK01000011">
    <property type="protein sequence ID" value="MBY6275055.1"/>
    <property type="molecule type" value="Genomic_DNA"/>
</dbReference>
<dbReference type="GO" id="GO:0000287">
    <property type="term" value="F:magnesium ion binding"/>
    <property type="evidence" value="ECO:0007669"/>
    <property type="project" value="UniProtKB-UniRule"/>
</dbReference>
<dbReference type="GO" id="GO:0004826">
    <property type="term" value="F:phenylalanine-tRNA ligase activity"/>
    <property type="evidence" value="ECO:0007669"/>
    <property type="project" value="UniProtKB-UniRule"/>
</dbReference>
<dbReference type="InterPro" id="IPR020825">
    <property type="entry name" value="Phe-tRNA_synthase-like_B3/B4"/>
</dbReference>
<dbReference type="InterPro" id="IPR033714">
    <property type="entry name" value="tRNA_bind_bactPheRS"/>
</dbReference>
<evidence type="ECO:0000256" key="2">
    <source>
        <dbReference type="ARBA" id="ARBA00008653"/>
    </source>
</evidence>
<feature type="domain" description="B5" evidence="19">
    <location>
        <begin position="406"/>
        <end position="569"/>
    </location>
</feature>
<keyword evidence="5 16" id="KW-0820">tRNA-binding</keyword>
<evidence type="ECO:0000256" key="3">
    <source>
        <dbReference type="ARBA" id="ARBA00011209"/>
    </source>
</evidence>
<dbReference type="InterPro" id="IPR036690">
    <property type="entry name" value="Fdx_antiC-bd_sf"/>
</dbReference>
<organism evidence="20 21">
    <name type="scientific">Symbiobacterium thermophilum</name>
    <dbReference type="NCBI Taxonomy" id="2734"/>
    <lineage>
        <taxon>Bacteria</taxon>
        <taxon>Bacillati</taxon>
        <taxon>Bacillota</taxon>
        <taxon>Clostridia</taxon>
        <taxon>Eubacteriales</taxon>
        <taxon>Symbiobacteriaceae</taxon>
        <taxon>Symbiobacterium</taxon>
    </lineage>
</organism>
<dbReference type="CDD" id="cd02796">
    <property type="entry name" value="tRNA_bind_bactPheRS"/>
    <property type="match status" value="1"/>
</dbReference>
<comment type="subunit">
    <text evidence="3 15">Tetramer of two alpha and two beta subunits.</text>
</comment>
<dbReference type="Pfam" id="PF03483">
    <property type="entry name" value="B3_4"/>
    <property type="match status" value="1"/>
</dbReference>
<dbReference type="SUPFAM" id="SSF46955">
    <property type="entry name" value="Putative DNA-binding domain"/>
    <property type="match status" value="1"/>
</dbReference>
<comment type="caution">
    <text evidence="20">The sequence shown here is derived from an EMBL/GenBank/DDBJ whole genome shotgun (WGS) entry which is preliminary data.</text>
</comment>
<evidence type="ECO:0000256" key="11">
    <source>
        <dbReference type="ARBA" id="ARBA00022884"/>
    </source>
</evidence>
<evidence type="ECO:0000256" key="15">
    <source>
        <dbReference type="HAMAP-Rule" id="MF_00283"/>
    </source>
</evidence>
<evidence type="ECO:0000256" key="8">
    <source>
        <dbReference type="ARBA" id="ARBA00022741"/>
    </source>
</evidence>
<dbReference type="Proteomes" id="UP000732377">
    <property type="component" value="Unassembled WGS sequence"/>
</dbReference>
<dbReference type="Pfam" id="PF03147">
    <property type="entry name" value="FDX-ACB"/>
    <property type="match status" value="1"/>
</dbReference>
<dbReference type="SMART" id="SM00896">
    <property type="entry name" value="FDX-ACB"/>
    <property type="match status" value="1"/>
</dbReference>
<feature type="binding site" evidence="15">
    <location>
        <position position="547"/>
    </location>
    <ligand>
        <name>Mg(2+)</name>
        <dbReference type="ChEBI" id="CHEBI:18420"/>
        <note>shared with alpha subunit</note>
    </ligand>
</feature>
<feature type="binding site" evidence="15">
    <location>
        <position position="553"/>
    </location>
    <ligand>
        <name>Mg(2+)</name>
        <dbReference type="ChEBI" id="CHEBI:18420"/>
        <note>shared with alpha subunit</note>
    </ligand>
</feature>
<name>A0A953I010_SYMTR</name>
<dbReference type="Gene3D" id="3.30.70.380">
    <property type="entry name" value="Ferrodoxin-fold anticodon-binding domain"/>
    <property type="match status" value="1"/>
</dbReference>
<dbReference type="InterPro" id="IPR004532">
    <property type="entry name" value="Phe-tRNA-ligase_IIc_bsu_bact"/>
</dbReference>
<dbReference type="SUPFAM" id="SSF55681">
    <property type="entry name" value="Class II aaRS and biotin synthetases"/>
    <property type="match status" value="1"/>
</dbReference>
<dbReference type="SMART" id="SM00873">
    <property type="entry name" value="B3_4"/>
    <property type="match status" value="1"/>
</dbReference>
<evidence type="ECO:0000256" key="13">
    <source>
        <dbReference type="ARBA" id="ARBA00023146"/>
    </source>
</evidence>
<dbReference type="Pfam" id="PF17759">
    <property type="entry name" value="tRNA_synthFbeta"/>
    <property type="match status" value="1"/>
</dbReference>
<comment type="subcellular location">
    <subcellularLocation>
        <location evidence="1 15">Cytoplasm</location>
    </subcellularLocation>
</comment>